<dbReference type="InterPro" id="IPR007197">
    <property type="entry name" value="rSAM"/>
</dbReference>
<dbReference type="InterPro" id="IPR058240">
    <property type="entry name" value="rSAM_sf"/>
</dbReference>
<keyword evidence="2" id="KW-0949">S-adenosyl-L-methionine</keyword>
<dbReference type="PANTHER" id="PTHR11228:SF7">
    <property type="entry name" value="PQQA PEPTIDE CYCLASE"/>
    <property type="match status" value="1"/>
</dbReference>
<dbReference type="AlphaFoldDB" id="A0A377PYR7"/>
<organism evidence="7 8">
    <name type="scientific">Helicobacter pullorum</name>
    <dbReference type="NCBI Taxonomy" id="35818"/>
    <lineage>
        <taxon>Bacteria</taxon>
        <taxon>Pseudomonadati</taxon>
        <taxon>Campylobacterota</taxon>
        <taxon>Epsilonproteobacteria</taxon>
        <taxon>Campylobacterales</taxon>
        <taxon>Helicobacteraceae</taxon>
        <taxon>Helicobacter</taxon>
    </lineage>
</organism>
<dbReference type="Proteomes" id="UP000255269">
    <property type="component" value="Unassembled WGS sequence"/>
</dbReference>
<dbReference type="GO" id="GO:0003824">
    <property type="term" value="F:catalytic activity"/>
    <property type="evidence" value="ECO:0007669"/>
    <property type="project" value="InterPro"/>
</dbReference>
<sequence>MAQQNSSNKRGGGGHLAPNEQYKKALQDAEDEILKLKQSLEILKQDSKEDLREIQTLQNTLQIAESRILELTKQNTDLKNANDILQKSNEQAISYLQKLTPQAYLNQVEIYLAESCNLNCFSCSHFSQLAPNEMPDIQSYEKEIKRLSEITNGLVGRFHLMGGEPLLNPNCKDFFAITRKYFPNSVIWLVTNGILLPKQETSFWESCKNNRIEIHPTKYPIKVDWDLIKAKCESYGIPLKFFNNENVVKTSIKFILEPKGNIDAYNSFINCGMANNCVQLRDGKLYPCNIAANIEFFNQKFNQNLQVIDSDFIDIYKAKDYTEILQFLAKPIPFCRYCNVAKWRSIGEWKTSKKEIGEYLE</sequence>
<dbReference type="PANTHER" id="PTHR11228">
    <property type="entry name" value="RADICAL SAM DOMAIN PROTEIN"/>
    <property type="match status" value="1"/>
</dbReference>
<keyword evidence="5" id="KW-0411">Iron-sulfur</keyword>
<protein>
    <submittedName>
        <fullName evidence="7">Molybdenum cofactor biosynthesis protein A</fullName>
    </submittedName>
</protein>
<dbReference type="SFLD" id="SFLDS00029">
    <property type="entry name" value="Radical_SAM"/>
    <property type="match status" value="1"/>
</dbReference>
<feature type="region of interest" description="Disordered" evidence="6">
    <location>
        <begin position="1"/>
        <end position="22"/>
    </location>
</feature>
<evidence type="ECO:0000256" key="4">
    <source>
        <dbReference type="ARBA" id="ARBA00023004"/>
    </source>
</evidence>
<evidence type="ECO:0000256" key="3">
    <source>
        <dbReference type="ARBA" id="ARBA00022723"/>
    </source>
</evidence>
<evidence type="ECO:0000313" key="7">
    <source>
        <dbReference type="EMBL" id="STQ87677.1"/>
    </source>
</evidence>
<dbReference type="RefSeq" id="WP_244907957.1">
    <property type="nucleotide sequence ID" value="NZ_UGJF01000001.1"/>
</dbReference>
<evidence type="ECO:0000256" key="2">
    <source>
        <dbReference type="ARBA" id="ARBA00022691"/>
    </source>
</evidence>
<dbReference type="GO" id="GO:0046872">
    <property type="term" value="F:metal ion binding"/>
    <property type="evidence" value="ECO:0007669"/>
    <property type="project" value="UniProtKB-KW"/>
</dbReference>
<dbReference type="SUPFAM" id="SSF102114">
    <property type="entry name" value="Radical SAM enzymes"/>
    <property type="match status" value="1"/>
</dbReference>
<dbReference type="Gene3D" id="3.20.20.70">
    <property type="entry name" value="Aldolase class I"/>
    <property type="match status" value="1"/>
</dbReference>
<reference evidence="7 8" key="1">
    <citation type="submission" date="2018-06" db="EMBL/GenBank/DDBJ databases">
        <authorList>
            <consortium name="Pathogen Informatics"/>
            <person name="Doyle S."/>
        </authorList>
    </citation>
    <scope>NUCLEOTIDE SEQUENCE [LARGE SCALE GENOMIC DNA]</scope>
    <source>
        <strain evidence="7 8">NCTC13156</strain>
    </source>
</reference>
<evidence type="ECO:0000256" key="6">
    <source>
        <dbReference type="SAM" id="MobiDB-lite"/>
    </source>
</evidence>
<dbReference type="GO" id="GO:0051536">
    <property type="term" value="F:iron-sulfur cluster binding"/>
    <property type="evidence" value="ECO:0007669"/>
    <property type="project" value="UniProtKB-KW"/>
</dbReference>
<comment type="cofactor">
    <cofactor evidence="1">
        <name>[4Fe-4S] cluster</name>
        <dbReference type="ChEBI" id="CHEBI:49883"/>
    </cofactor>
</comment>
<dbReference type="EMBL" id="UGJF01000001">
    <property type="protein sequence ID" value="STQ87677.1"/>
    <property type="molecule type" value="Genomic_DNA"/>
</dbReference>
<dbReference type="CDD" id="cd01335">
    <property type="entry name" value="Radical_SAM"/>
    <property type="match status" value="1"/>
</dbReference>
<dbReference type="InterPro" id="IPR050377">
    <property type="entry name" value="Radical_SAM_PqqE_MftC-like"/>
</dbReference>
<name>A0A377PYR7_9HELI</name>
<dbReference type="InterPro" id="IPR013785">
    <property type="entry name" value="Aldolase_TIM"/>
</dbReference>
<keyword evidence="3" id="KW-0479">Metal-binding</keyword>
<proteinExistence type="predicted"/>
<accession>A0A377PYR7</accession>
<keyword evidence="4" id="KW-0408">Iron</keyword>
<evidence type="ECO:0000313" key="8">
    <source>
        <dbReference type="Proteomes" id="UP000255269"/>
    </source>
</evidence>
<gene>
    <name evidence="7" type="primary">moaA_1</name>
    <name evidence="7" type="ORF">NCTC13156_00496</name>
</gene>
<evidence type="ECO:0000256" key="5">
    <source>
        <dbReference type="ARBA" id="ARBA00023014"/>
    </source>
</evidence>
<evidence type="ECO:0000256" key="1">
    <source>
        <dbReference type="ARBA" id="ARBA00001966"/>
    </source>
</evidence>